<protein>
    <submittedName>
        <fullName evidence="1">Uncharacterized protein</fullName>
    </submittedName>
</protein>
<dbReference type="AlphaFoldDB" id="A0A1V9FM70"/>
<name>A0A1V9FM70_9BACT</name>
<keyword evidence="2" id="KW-1185">Reference proteome</keyword>
<comment type="caution">
    <text evidence="1">The sequence shown here is derived from an EMBL/GenBank/DDBJ whole genome shotgun (WGS) entry which is preliminary data.</text>
</comment>
<dbReference type="STRING" id="1703345.A3860_37895"/>
<evidence type="ECO:0000313" key="1">
    <source>
        <dbReference type="EMBL" id="OQP59432.1"/>
    </source>
</evidence>
<evidence type="ECO:0000313" key="2">
    <source>
        <dbReference type="Proteomes" id="UP000192796"/>
    </source>
</evidence>
<organism evidence="1 2">
    <name type="scientific">Niastella vici</name>
    <dbReference type="NCBI Taxonomy" id="1703345"/>
    <lineage>
        <taxon>Bacteria</taxon>
        <taxon>Pseudomonadati</taxon>
        <taxon>Bacteroidota</taxon>
        <taxon>Chitinophagia</taxon>
        <taxon>Chitinophagales</taxon>
        <taxon>Chitinophagaceae</taxon>
        <taxon>Niastella</taxon>
    </lineage>
</organism>
<proteinExistence type="predicted"/>
<reference evidence="1 2" key="1">
    <citation type="submission" date="2016-03" db="EMBL/GenBank/DDBJ databases">
        <title>Niastella vici sp. nov., isolated from farmland soil.</title>
        <authorList>
            <person name="Chen L."/>
            <person name="Wang D."/>
            <person name="Yang S."/>
            <person name="Wang G."/>
        </authorList>
    </citation>
    <scope>NUCLEOTIDE SEQUENCE [LARGE SCALE GENOMIC DNA]</scope>
    <source>
        <strain evidence="1 2">DJ57</strain>
    </source>
</reference>
<dbReference type="Proteomes" id="UP000192796">
    <property type="component" value="Unassembled WGS sequence"/>
</dbReference>
<sequence>MGFGIDIKRTEPSIERAATGSFFIYPERIYIPAVAKIYSGLPFIQKINQHITFLSLLTLISKGNSFLMPMLVPLLQVDLIVILLL</sequence>
<dbReference type="EMBL" id="LVYD01000081">
    <property type="protein sequence ID" value="OQP59432.1"/>
    <property type="molecule type" value="Genomic_DNA"/>
</dbReference>
<accession>A0A1V9FM70</accession>
<gene>
    <name evidence="1" type="ORF">A3860_37895</name>
</gene>